<dbReference type="PANTHER" id="PTHR30582">
    <property type="entry name" value="L,D-TRANSPEPTIDASE"/>
    <property type="match status" value="1"/>
</dbReference>
<evidence type="ECO:0000256" key="1">
    <source>
        <dbReference type="ARBA" id="ARBA00004752"/>
    </source>
</evidence>
<evidence type="ECO:0000259" key="7">
    <source>
        <dbReference type="PROSITE" id="PS52029"/>
    </source>
</evidence>
<dbReference type="GO" id="GO:0016740">
    <property type="term" value="F:transferase activity"/>
    <property type="evidence" value="ECO:0007669"/>
    <property type="project" value="UniProtKB-KW"/>
</dbReference>
<comment type="caution">
    <text evidence="8">The sequence shown here is derived from an EMBL/GenBank/DDBJ whole genome shotgun (WGS) entry which is preliminary data.</text>
</comment>
<dbReference type="InterPro" id="IPR038063">
    <property type="entry name" value="Transpep_catalytic_dom"/>
</dbReference>
<dbReference type="Gene3D" id="2.40.440.10">
    <property type="entry name" value="L,D-transpeptidase catalytic domain-like"/>
    <property type="match status" value="1"/>
</dbReference>
<name>A0AAJ1B2U9_MEDGN</name>
<feature type="domain" description="L,D-TPase catalytic" evidence="7">
    <location>
        <begin position="1"/>
        <end position="92"/>
    </location>
</feature>
<keyword evidence="5 6" id="KW-0961">Cell wall biogenesis/degradation</keyword>
<evidence type="ECO:0000256" key="5">
    <source>
        <dbReference type="ARBA" id="ARBA00023316"/>
    </source>
</evidence>
<dbReference type="GO" id="GO:0071555">
    <property type="term" value="P:cell wall organization"/>
    <property type="evidence" value="ECO:0007669"/>
    <property type="project" value="UniProtKB-UniRule"/>
</dbReference>
<gene>
    <name evidence="8" type="ORF">LIQ10_20115</name>
</gene>
<protein>
    <submittedName>
        <fullName evidence="8">L,D-transpeptidase</fullName>
    </submittedName>
</protein>
<feature type="non-terminal residue" evidence="8">
    <location>
        <position position="92"/>
    </location>
</feature>
<dbReference type="RefSeq" id="WP_226973530.1">
    <property type="nucleotide sequence ID" value="NZ_JAJBNC010000261.1"/>
</dbReference>
<evidence type="ECO:0000256" key="2">
    <source>
        <dbReference type="ARBA" id="ARBA00022679"/>
    </source>
</evidence>
<dbReference type="GO" id="GO:0018104">
    <property type="term" value="P:peptidoglycan-protein cross-linking"/>
    <property type="evidence" value="ECO:0007669"/>
    <property type="project" value="TreeGrafter"/>
</dbReference>
<comment type="pathway">
    <text evidence="1 6">Cell wall biogenesis; peptidoglycan biosynthesis.</text>
</comment>
<evidence type="ECO:0000256" key="6">
    <source>
        <dbReference type="PROSITE-ProRule" id="PRU01373"/>
    </source>
</evidence>
<proteinExistence type="predicted"/>
<dbReference type="Pfam" id="PF03734">
    <property type="entry name" value="YkuD"/>
    <property type="match status" value="1"/>
</dbReference>
<dbReference type="GO" id="GO:0071972">
    <property type="term" value="F:peptidoglycan L,D-transpeptidase activity"/>
    <property type="evidence" value="ECO:0007669"/>
    <property type="project" value="TreeGrafter"/>
</dbReference>
<evidence type="ECO:0000313" key="8">
    <source>
        <dbReference type="EMBL" id="MCB5495991.1"/>
    </source>
</evidence>
<feature type="non-terminal residue" evidence="8">
    <location>
        <position position="1"/>
    </location>
</feature>
<dbReference type="GO" id="GO:0005576">
    <property type="term" value="C:extracellular region"/>
    <property type="evidence" value="ECO:0007669"/>
    <property type="project" value="TreeGrafter"/>
</dbReference>
<dbReference type="PROSITE" id="PS52029">
    <property type="entry name" value="LD_TPASE"/>
    <property type="match status" value="1"/>
</dbReference>
<dbReference type="Proteomes" id="UP001297422">
    <property type="component" value="Unassembled WGS sequence"/>
</dbReference>
<feature type="active site" description="Nucleophile" evidence="6">
    <location>
        <position position="86"/>
    </location>
</feature>
<dbReference type="EMBL" id="JAJBNC010000261">
    <property type="protein sequence ID" value="MCB5495991.1"/>
    <property type="molecule type" value="Genomic_DNA"/>
</dbReference>
<dbReference type="InterPro" id="IPR050979">
    <property type="entry name" value="LD-transpeptidase"/>
</dbReference>
<dbReference type="PANTHER" id="PTHR30582:SF33">
    <property type="entry name" value="EXPORTED PROTEIN"/>
    <property type="match status" value="1"/>
</dbReference>
<evidence type="ECO:0000256" key="4">
    <source>
        <dbReference type="ARBA" id="ARBA00022984"/>
    </source>
</evidence>
<dbReference type="CDD" id="cd16913">
    <property type="entry name" value="YkuD_like"/>
    <property type="match status" value="1"/>
</dbReference>
<reference evidence="8" key="1">
    <citation type="submission" date="2021-10" db="EMBL/GenBank/DDBJ databases">
        <title>Collection of gut derived symbiotic bacterial strains cultured from healthy donors.</title>
        <authorList>
            <person name="Lin H."/>
            <person name="Littmann E."/>
            <person name="Claire K."/>
            <person name="Pamer E."/>
        </authorList>
    </citation>
    <scope>NUCLEOTIDE SEQUENCE</scope>
    <source>
        <strain evidence="8">MSK.23.4</strain>
    </source>
</reference>
<feature type="active site" description="Proton donor/acceptor" evidence="6">
    <location>
        <position position="64"/>
    </location>
</feature>
<dbReference type="InterPro" id="IPR005490">
    <property type="entry name" value="LD_TPept_cat_dom"/>
</dbReference>
<sequence length="92" mass="10371">IVLESDIVSGTYNIADRRTPAGAYYLYNKERNRVLRGTKLPDGTWPYETPVSYWMPFNKGIGLHDSSSWRSKWGGTIYMNNGSHGCINLPTG</sequence>
<dbReference type="AlphaFoldDB" id="A0AAJ1B2U9"/>
<keyword evidence="4 6" id="KW-0573">Peptidoglycan synthesis</keyword>
<accession>A0AAJ1B2U9</accession>
<dbReference type="GO" id="GO:0008360">
    <property type="term" value="P:regulation of cell shape"/>
    <property type="evidence" value="ECO:0007669"/>
    <property type="project" value="UniProtKB-UniRule"/>
</dbReference>
<dbReference type="SUPFAM" id="SSF141523">
    <property type="entry name" value="L,D-transpeptidase catalytic domain-like"/>
    <property type="match status" value="1"/>
</dbReference>
<keyword evidence="2" id="KW-0808">Transferase</keyword>
<keyword evidence="3 6" id="KW-0133">Cell shape</keyword>
<organism evidence="8 9">
    <name type="scientific">Mediterraneibacter gnavus</name>
    <name type="common">Ruminococcus gnavus</name>
    <dbReference type="NCBI Taxonomy" id="33038"/>
    <lineage>
        <taxon>Bacteria</taxon>
        <taxon>Bacillati</taxon>
        <taxon>Bacillota</taxon>
        <taxon>Clostridia</taxon>
        <taxon>Lachnospirales</taxon>
        <taxon>Lachnospiraceae</taxon>
        <taxon>Mediterraneibacter</taxon>
    </lineage>
</organism>
<evidence type="ECO:0000313" key="9">
    <source>
        <dbReference type="Proteomes" id="UP001297422"/>
    </source>
</evidence>
<evidence type="ECO:0000256" key="3">
    <source>
        <dbReference type="ARBA" id="ARBA00022960"/>
    </source>
</evidence>